<dbReference type="EMBL" id="UINC01001613">
    <property type="protein sequence ID" value="SUZ84928.1"/>
    <property type="molecule type" value="Genomic_DNA"/>
</dbReference>
<dbReference type="PANTHER" id="PTHR43861">
    <property type="entry name" value="TRANS-ACONITATE 2-METHYLTRANSFERASE-RELATED"/>
    <property type="match status" value="1"/>
</dbReference>
<dbReference type="Pfam" id="PF08241">
    <property type="entry name" value="Methyltransf_11"/>
    <property type="match status" value="1"/>
</dbReference>
<gene>
    <name evidence="2" type="ORF">METZ01_LOCUS37782</name>
</gene>
<evidence type="ECO:0000313" key="2">
    <source>
        <dbReference type="EMBL" id="SUZ84928.1"/>
    </source>
</evidence>
<dbReference type="Gene3D" id="3.40.50.150">
    <property type="entry name" value="Vaccinia Virus protein VP39"/>
    <property type="match status" value="1"/>
</dbReference>
<protein>
    <recommendedName>
        <fullName evidence="1">Methyltransferase type 11 domain-containing protein</fullName>
    </recommendedName>
</protein>
<dbReference type="GO" id="GO:0008757">
    <property type="term" value="F:S-adenosylmethionine-dependent methyltransferase activity"/>
    <property type="evidence" value="ECO:0007669"/>
    <property type="project" value="InterPro"/>
</dbReference>
<dbReference type="InterPro" id="IPR029063">
    <property type="entry name" value="SAM-dependent_MTases_sf"/>
</dbReference>
<proteinExistence type="predicted"/>
<name>A0A381R253_9ZZZZ</name>
<evidence type="ECO:0000259" key="1">
    <source>
        <dbReference type="Pfam" id="PF08241"/>
    </source>
</evidence>
<dbReference type="SUPFAM" id="SSF53335">
    <property type="entry name" value="S-adenosyl-L-methionine-dependent methyltransferases"/>
    <property type="match status" value="1"/>
</dbReference>
<accession>A0A381R253</accession>
<dbReference type="AlphaFoldDB" id="A0A381R253"/>
<dbReference type="CDD" id="cd02440">
    <property type="entry name" value="AdoMet_MTases"/>
    <property type="match status" value="1"/>
</dbReference>
<organism evidence="2">
    <name type="scientific">marine metagenome</name>
    <dbReference type="NCBI Taxonomy" id="408172"/>
    <lineage>
        <taxon>unclassified sequences</taxon>
        <taxon>metagenomes</taxon>
        <taxon>ecological metagenomes</taxon>
    </lineage>
</organism>
<dbReference type="PANTHER" id="PTHR43861:SF1">
    <property type="entry name" value="TRANS-ACONITATE 2-METHYLTRANSFERASE"/>
    <property type="match status" value="1"/>
</dbReference>
<reference evidence="2" key="1">
    <citation type="submission" date="2018-05" db="EMBL/GenBank/DDBJ databases">
        <authorList>
            <person name="Lanie J.A."/>
            <person name="Ng W.-L."/>
            <person name="Kazmierczak K.M."/>
            <person name="Andrzejewski T.M."/>
            <person name="Davidsen T.M."/>
            <person name="Wayne K.J."/>
            <person name="Tettelin H."/>
            <person name="Glass J.I."/>
            <person name="Rusch D."/>
            <person name="Podicherti R."/>
            <person name="Tsui H.-C.T."/>
            <person name="Winkler M.E."/>
        </authorList>
    </citation>
    <scope>NUCLEOTIDE SEQUENCE</scope>
</reference>
<dbReference type="InterPro" id="IPR013216">
    <property type="entry name" value="Methyltransf_11"/>
</dbReference>
<sequence length="213" mass="24010">MSIKKSHFDLAEIEKSTIDHYENNAESFRVGTQDHDVSQNIEAFLRALPKEKSLDILDLGCGPGRDICVFKSLGHKPIGLDGSKEFCKIAFQQSSCPTLNQQFLSLDLEDHSLDGVFANASLFHVPSQELPRVLGELHCALRNGGILFSSNPRGDAEGWQGQRYGHYMELEASEFYLKQSGFKIIDHFYRPSGKPRDQQPWLAIVSQRQDLKT</sequence>
<feature type="domain" description="Methyltransferase type 11" evidence="1">
    <location>
        <begin position="57"/>
        <end position="148"/>
    </location>
</feature>